<evidence type="ECO:0000313" key="2">
    <source>
        <dbReference type="Proteomes" id="UP000664044"/>
    </source>
</evidence>
<proteinExistence type="predicted"/>
<dbReference type="RefSeq" id="WP_207032260.1">
    <property type="nucleotide sequence ID" value="NZ_JAFLNL010000003.1"/>
</dbReference>
<comment type="caution">
    <text evidence="1">The sequence shown here is derived from an EMBL/GenBank/DDBJ whole genome shotgun (WGS) entry which is preliminary data.</text>
</comment>
<organism evidence="1 2">
    <name type="scientific">Flagellimonas aurea</name>
    <dbReference type="NCBI Taxonomy" id="2915619"/>
    <lineage>
        <taxon>Bacteria</taxon>
        <taxon>Pseudomonadati</taxon>
        <taxon>Bacteroidota</taxon>
        <taxon>Flavobacteriia</taxon>
        <taxon>Flavobacteriales</taxon>
        <taxon>Flavobacteriaceae</taxon>
        <taxon>Flagellimonas</taxon>
    </lineage>
</organism>
<reference evidence="1 2" key="1">
    <citation type="submission" date="2021-03" db="EMBL/GenBank/DDBJ databases">
        <title>Muricauda lutimaris sp. nov. and Muricauda ruestringensis sp. nov, two marine members of the Flavobacteriaceae isolated from deep sea sediments of Western Pacific.</title>
        <authorList>
            <person name="Zhao S."/>
            <person name="Liu R."/>
        </authorList>
    </citation>
    <scope>NUCLEOTIDE SEQUENCE [LARGE SCALE GENOMIC DNA]</scope>
    <source>
        <strain evidence="1 2">BC31-1-A7</strain>
    </source>
</reference>
<protein>
    <submittedName>
        <fullName evidence="1">Uncharacterized protein</fullName>
    </submittedName>
</protein>
<dbReference type="Proteomes" id="UP000664044">
    <property type="component" value="Unassembled WGS sequence"/>
</dbReference>
<name>A0ABS3G2A8_9FLAO</name>
<sequence length="353" mass="39984">MKRPSILLLITFLFGIFIVLALHIAAPKKENHKHAGFERVFAPEGTLVPLDTLDLGYGSYYIAGIDHGHLFLGNNQVPSHLVETNVDNLKDTVHHKISIPEDNLKYRSIQVKVSAPDFYVVDGVVPFIYRGSISDWTATRYKNSPYFLDAVPMQNGALALIGVNKEMEKVFYKVTEENPQPEIFPGLLKAQGDEAILSTSGQLHYDKNTKILTYVYLYRNQFFLMDTDLNLLRAGSTIDTISQEKINVGEISSENLWKISPLSLKVNERSCVHENLLYINSNILAGNEDIDVFDSISVIDVYQLDNGSYQFSFYIPALSSKKIREFVVVHHNLIVAKYKQHIITYKLDTSHTI</sequence>
<dbReference type="EMBL" id="JAFLNL010000003">
    <property type="protein sequence ID" value="MBO0353541.1"/>
    <property type="molecule type" value="Genomic_DNA"/>
</dbReference>
<evidence type="ECO:0000313" key="1">
    <source>
        <dbReference type="EMBL" id="MBO0353541.1"/>
    </source>
</evidence>
<gene>
    <name evidence="1" type="ORF">J0656_05880</name>
</gene>
<accession>A0ABS3G2A8</accession>
<keyword evidence="2" id="KW-1185">Reference proteome</keyword>